<evidence type="ECO:0000256" key="7">
    <source>
        <dbReference type="ARBA" id="ARBA00022679"/>
    </source>
</evidence>
<dbReference type="InterPro" id="IPR016187">
    <property type="entry name" value="CTDL_fold"/>
</dbReference>
<evidence type="ECO:0000256" key="2">
    <source>
        <dbReference type="ARBA" id="ARBA00005099"/>
    </source>
</evidence>
<dbReference type="GO" id="GO:0004648">
    <property type="term" value="F:O-phospho-L-serine:2-oxoglutarate aminotransferase activity"/>
    <property type="evidence" value="ECO:0007669"/>
    <property type="project" value="UniProtKB-EC"/>
</dbReference>
<keyword evidence="7" id="KW-0808">Transferase</keyword>
<dbReference type="InterPro" id="IPR022278">
    <property type="entry name" value="Pser_aminoTfrase"/>
</dbReference>
<dbReference type="Proteomes" id="UP000887569">
    <property type="component" value="Unplaced"/>
</dbReference>
<evidence type="ECO:0000313" key="13">
    <source>
        <dbReference type="Proteomes" id="UP000887569"/>
    </source>
</evidence>
<dbReference type="CDD" id="cd00037">
    <property type="entry name" value="CLECT"/>
    <property type="match status" value="1"/>
</dbReference>
<organism evidence="13 14">
    <name type="scientific">Parascaris univalens</name>
    <name type="common">Nematode worm</name>
    <dbReference type="NCBI Taxonomy" id="6257"/>
    <lineage>
        <taxon>Eukaryota</taxon>
        <taxon>Metazoa</taxon>
        <taxon>Ecdysozoa</taxon>
        <taxon>Nematoda</taxon>
        <taxon>Chromadorea</taxon>
        <taxon>Rhabditida</taxon>
        <taxon>Spirurina</taxon>
        <taxon>Ascaridomorpha</taxon>
        <taxon>Ascaridoidea</taxon>
        <taxon>Ascarididae</taxon>
        <taxon>Parascaris</taxon>
    </lineage>
</organism>
<evidence type="ECO:0000256" key="8">
    <source>
        <dbReference type="ARBA" id="ARBA00022898"/>
    </source>
</evidence>
<evidence type="ECO:0000256" key="4">
    <source>
        <dbReference type="ARBA" id="ARBA00013030"/>
    </source>
</evidence>
<dbReference type="GO" id="GO:0006564">
    <property type="term" value="P:L-serine biosynthetic process"/>
    <property type="evidence" value="ECO:0007669"/>
    <property type="project" value="UniProtKB-KW"/>
</dbReference>
<dbReference type="InterPro" id="IPR015421">
    <property type="entry name" value="PyrdxlP-dep_Trfase_major"/>
</dbReference>
<dbReference type="FunFam" id="3.90.1150.10:FF:000006">
    <property type="entry name" value="Phosphoserine aminotransferase"/>
    <property type="match status" value="1"/>
</dbReference>
<protein>
    <recommendedName>
        <fullName evidence="4">phosphoserine transaminase</fullName>
        <ecNumber evidence="4">2.6.1.52</ecNumber>
    </recommendedName>
</protein>
<dbReference type="InterPro" id="IPR015424">
    <property type="entry name" value="PyrdxlP-dep_Trfase"/>
</dbReference>
<keyword evidence="9" id="KW-0718">Serine biosynthesis</keyword>
<comment type="catalytic activity">
    <reaction evidence="11">
        <text>O-phospho-L-serine + 2-oxoglutarate = 3-phosphooxypyruvate + L-glutamate</text>
        <dbReference type="Rhea" id="RHEA:14329"/>
        <dbReference type="ChEBI" id="CHEBI:16810"/>
        <dbReference type="ChEBI" id="CHEBI:18110"/>
        <dbReference type="ChEBI" id="CHEBI:29985"/>
        <dbReference type="ChEBI" id="CHEBI:57524"/>
        <dbReference type="EC" id="2.6.1.52"/>
    </reaction>
</comment>
<keyword evidence="6" id="KW-0028">Amino-acid biosynthesis</keyword>
<evidence type="ECO:0000256" key="3">
    <source>
        <dbReference type="ARBA" id="ARBA00006904"/>
    </source>
</evidence>
<evidence type="ECO:0000256" key="10">
    <source>
        <dbReference type="ARBA" id="ARBA00047630"/>
    </source>
</evidence>
<keyword evidence="8" id="KW-0663">Pyridoxal phosphate</keyword>
<dbReference type="GO" id="GO:0030170">
    <property type="term" value="F:pyridoxal phosphate binding"/>
    <property type="evidence" value="ECO:0007669"/>
    <property type="project" value="TreeGrafter"/>
</dbReference>
<feature type="domain" description="C-type lectin" evidence="12">
    <location>
        <begin position="29"/>
        <end position="145"/>
    </location>
</feature>
<evidence type="ECO:0000256" key="9">
    <source>
        <dbReference type="ARBA" id="ARBA00023299"/>
    </source>
</evidence>
<reference evidence="14" key="1">
    <citation type="submission" date="2022-11" db="UniProtKB">
        <authorList>
            <consortium name="WormBaseParasite"/>
        </authorList>
    </citation>
    <scope>IDENTIFICATION</scope>
</reference>
<evidence type="ECO:0000259" key="12">
    <source>
        <dbReference type="PROSITE" id="PS50041"/>
    </source>
</evidence>
<name>A0A915ABW0_PARUN</name>
<dbReference type="PANTHER" id="PTHR43247">
    <property type="entry name" value="PHOSPHOSERINE AMINOTRANSFERASE"/>
    <property type="match status" value="1"/>
</dbReference>
<evidence type="ECO:0000256" key="1">
    <source>
        <dbReference type="ARBA" id="ARBA00001933"/>
    </source>
</evidence>
<dbReference type="NCBIfam" id="TIGR01364">
    <property type="entry name" value="serC_1"/>
    <property type="match status" value="1"/>
</dbReference>
<dbReference type="PANTHER" id="PTHR43247:SF1">
    <property type="entry name" value="PHOSPHOSERINE AMINOTRANSFERASE"/>
    <property type="match status" value="1"/>
</dbReference>
<dbReference type="Gene3D" id="3.10.100.10">
    <property type="entry name" value="Mannose-Binding Protein A, subunit A"/>
    <property type="match status" value="1"/>
</dbReference>
<dbReference type="HAMAP" id="MF_00160">
    <property type="entry name" value="SerC_aminotrans_5"/>
    <property type="match status" value="1"/>
</dbReference>
<dbReference type="Pfam" id="PF00266">
    <property type="entry name" value="Aminotran_5"/>
    <property type="match status" value="1"/>
</dbReference>
<dbReference type="AlphaFoldDB" id="A0A915ABW0"/>
<dbReference type="InterPro" id="IPR001304">
    <property type="entry name" value="C-type_lectin-like"/>
</dbReference>
<evidence type="ECO:0000256" key="6">
    <source>
        <dbReference type="ARBA" id="ARBA00022605"/>
    </source>
</evidence>
<evidence type="ECO:0000256" key="11">
    <source>
        <dbReference type="ARBA" id="ARBA00049007"/>
    </source>
</evidence>
<evidence type="ECO:0000313" key="14">
    <source>
        <dbReference type="WBParaSite" id="PgR005X_g022_t04"/>
    </source>
</evidence>
<dbReference type="GO" id="GO:0005737">
    <property type="term" value="C:cytoplasm"/>
    <property type="evidence" value="ECO:0007669"/>
    <property type="project" value="TreeGrafter"/>
</dbReference>
<dbReference type="SUPFAM" id="SSF53383">
    <property type="entry name" value="PLP-dependent transferases"/>
    <property type="match status" value="1"/>
</dbReference>
<keyword evidence="5" id="KW-0032">Aminotransferase</keyword>
<dbReference type="Gene3D" id="3.40.640.10">
    <property type="entry name" value="Type I PLP-dependent aspartate aminotransferase-like (Major domain)"/>
    <property type="match status" value="1"/>
</dbReference>
<dbReference type="EC" id="2.6.1.52" evidence="4"/>
<comment type="similarity">
    <text evidence="3">Belongs to the class-V pyridoxal-phosphate-dependent aminotransferase family. SerC subfamily.</text>
</comment>
<dbReference type="InterPro" id="IPR000192">
    <property type="entry name" value="Aminotrans_V_dom"/>
</dbReference>
<dbReference type="NCBIfam" id="NF003764">
    <property type="entry name" value="PRK05355.1"/>
    <property type="match status" value="1"/>
</dbReference>
<accession>A0A915ABW0</accession>
<dbReference type="WBParaSite" id="PgR005X_g022_t04">
    <property type="protein sequence ID" value="PgR005X_g022_t04"/>
    <property type="gene ID" value="PgR005X_g022"/>
</dbReference>
<evidence type="ECO:0000256" key="5">
    <source>
        <dbReference type="ARBA" id="ARBA00022576"/>
    </source>
</evidence>
<dbReference type="PROSITE" id="PS50041">
    <property type="entry name" value="C_TYPE_LECTIN_2"/>
    <property type="match status" value="1"/>
</dbReference>
<dbReference type="Gene3D" id="3.90.1150.10">
    <property type="entry name" value="Aspartate Aminotransferase, domain 1"/>
    <property type="match status" value="1"/>
</dbReference>
<proteinExistence type="inferred from homology"/>
<dbReference type="SMART" id="SM00034">
    <property type="entry name" value="CLECT"/>
    <property type="match status" value="1"/>
</dbReference>
<dbReference type="SUPFAM" id="SSF56436">
    <property type="entry name" value="C-type lectin-like"/>
    <property type="match status" value="1"/>
</dbReference>
<comment type="catalytic activity">
    <reaction evidence="10">
        <text>4-(phosphooxy)-L-threonine + 2-oxoglutarate = (R)-3-hydroxy-2-oxo-4-phosphooxybutanoate + L-glutamate</text>
        <dbReference type="Rhea" id="RHEA:16573"/>
        <dbReference type="ChEBI" id="CHEBI:16810"/>
        <dbReference type="ChEBI" id="CHEBI:29985"/>
        <dbReference type="ChEBI" id="CHEBI:58452"/>
        <dbReference type="ChEBI" id="CHEBI:58538"/>
        <dbReference type="EC" id="2.6.1.52"/>
    </reaction>
</comment>
<dbReference type="Pfam" id="PF00059">
    <property type="entry name" value="Lectin_C"/>
    <property type="match status" value="1"/>
</dbReference>
<sequence>GILLVIACGVIVTAREIPCHIDEDVYGEKFSKCFHFFDEKLSFNKAEQLCQNLAGSLVSLRNKAEGQFVYWLAYEKFKSTDYWIGGRKSESGDHWQWNDGVNITYTDWASGFPTQRSSLVCIAARVEDGKWIEAPCDDAKTFICQSAADNDMVTTKNKINFGAGPAKIPEAVMERAHEEFLEYPGSGISMLEMSHRSKDFAEVLNTTEKLLREEMSIPNEFEVLFLQGGATGQFSAIPLNLKNDKESADYAITGSWSSKSALEATKYININHVFPPQKPYVTIPDESSWRKDPCAAYLYYCANETIHGIEFPKAPETIDGVPLVADVSSNVLSRPFSFENHGAVFGGTQKNLGAAGLTITIVRRDLIGNEHPLTPAVFNYAKMMKHHSVYNTPSVYSIYITKLVLEWIRDNGGVNSLRERNQAKAKCIYEIISNSKGFYSCPVDPKYRSLMNIPFRIGGTAGDDELENKFIAGAVEMGMIGLKGHRSVGGIRASLYNAITMEETMKLGEYMKHFMEVNYSNH</sequence>
<comment type="cofactor">
    <cofactor evidence="1">
        <name>pyridoxal 5'-phosphate</name>
        <dbReference type="ChEBI" id="CHEBI:597326"/>
    </cofactor>
</comment>
<dbReference type="InterPro" id="IPR016186">
    <property type="entry name" value="C-type_lectin-like/link_sf"/>
</dbReference>
<dbReference type="InterPro" id="IPR015422">
    <property type="entry name" value="PyrdxlP-dep_Trfase_small"/>
</dbReference>
<keyword evidence="13" id="KW-1185">Reference proteome</keyword>
<comment type="pathway">
    <text evidence="2">Amino-acid biosynthesis; L-serine biosynthesis; L-serine from 3-phospho-D-glycerate: step 2/3.</text>
</comment>
<dbReference type="FunFam" id="3.40.640.10:FF:000010">
    <property type="entry name" value="Phosphoserine aminotransferase"/>
    <property type="match status" value="1"/>
</dbReference>